<organism evidence="1 2">
    <name type="scientific">Flavobacterium azizsancarii</name>
    <dbReference type="NCBI Taxonomy" id="2961580"/>
    <lineage>
        <taxon>Bacteria</taxon>
        <taxon>Pseudomonadati</taxon>
        <taxon>Bacteroidota</taxon>
        <taxon>Flavobacteriia</taxon>
        <taxon>Flavobacteriales</taxon>
        <taxon>Flavobacteriaceae</taxon>
        <taxon>Flavobacterium</taxon>
    </lineage>
</organism>
<comment type="caution">
    <text evidence="1">The sequence shown here is derived from an EMBL/GenBank/DDBJ whole genome shotgun (WGS) entry which is preliminary data.</text>
</comment>
<name>A0ABT4WCI6_9FLAO</name>
<protein>
    <recommendedName>
        <fullName evidence="3">RHS repeat-associated protein</fullName>
    </recommendedName>
</protein>
<evidence type="ECO:0008006" key="3">
    <source>
        <dbReference type="Google" id="ProtNLM"/>
    </source>
</evidence>
<gene>
    <name evidence="1" type="ORF">NJT12_11190</name>
</gene>
<dbReference type="Proteomes" id="UP001212170">
    <property type="component" value="Unassembled WGS sequence"/>
</dbReference>
<sequence length="142" mass="15405">MEYIAFGEVLFEEHSSSFSSPYLFNGKKLHRETNLSYYGARYYDDWSNIWYGVDRMSEKYPHVGAYVFSFNNPGAVVISTGGAVTAGYGAGMGTTAAINLVKNLAALKKLGVDLMQTENTSGGGRGSNNSTADYEAVGEIIQ</sequence>
<dbReference type="InterPro" id="IPR022385">
    <property type="entry name" value="Rhs_assc_core"/>
</dbReference>
<accession>A0ABT4WCI6</accession>
<dbReference type="EMBL" id="JAMZNK010000015">
    <property type="protein sequence ID" value="MDA6070182.1"/>
    <property type="molecule type" value="Genomic_DNA"/>
</dbReference>
<dbReference type="Gene3D" id="2.180.10.10">
    <property type="entry name" value="RHS repeat-associated core"/>
    <property type="match status" value="1"/>
</dbReference>
<dbReference type="RefSeq" id="WP_271335994.1">
    <property type="nucleotide sequence ID" value="NZ_JAMZNK010000015.1"/>
</dbReference>
<reference evidence="1 2" key="1">
    <citation type="journal article" date="2023" name="Chemosphere">
        <title>Whole genome analysis of Flavobacterium aziz-sancarii sp. nov., isolated from Ardley Island (Antarctica), revealed a rich resistome and bioremediation potential.</title>
        <authorList>
            <person name="Otur C."/>
            <person name="Okay S."/>
            <person name="Kurt-Kizildogan A."/>
        </authorList>
    </citation>
    <scope>NUCLEOTIDE SEQUENCE [LARGE SCALE GENOMIC DNA]</scope>
    <source>
        <strain evidence="1 2">AC</strain>
    </source>
</reference>
<keyword evidence="2" id="KW-1185">Reference proteome</keyword>
<evidence type="ECO:0000313" key="1">
    <source>
        <dbReference type="EMBL" id="MDA6070182.1"/>
    </source>
</evidence>
<proteinExistence type="predicted"/>
<dbReference type="NCBIfam" id="TIGR03696">
    <property type="entry name" value="Rhs_assc_core"/>
    <property type="match status" value="1"/>
</dbReference>
<evidence type="ECO:0000313" key="2">
    <source>
        <dbReference type="Proteomes" id="UP001212170"/>
    </source>
</evidence>